<name>A0ABW3WPA2_9FLAO</name>
<sequence length="153" mass="17645">MKLNNNNIDKTHSKELGFSTPNNYFETSKNEIFHKVSVKNKPKRILLNKTNVVWLAAASIALLITFTLIKPTTFSSLKNVPTIVSDSLHKIQDTNLMDQYFSSEDNIILTSLFVDDENIDNYVAQYIVEDILIDEYIDSYIVDEMMNDELIFQ</sequence>
<keyword evidence="1" id="KW-0472">Membrane</keyword>
<protein>
    <submittedName>
        <fullName evidence="2">Uncharacterized protein</fullName>
    </submittedName>
</protein>
<keyword evidence="3" id="KW-1185">Reference proteome</keyword>
<evidence type="ECO:0000313" key="2">
    <source>
        <dbReference type="EMBL" id="MFD1294069.1"/>
    </source>
</evidence>
<keyword evidence="1" id="KW-1133">Transmembrane helix</keyword>
<evidence type="ECO:0000256" key="1">
    <source>
        <dbReference type="SAM" id="Phobius"/>
    </source>
</evidence>
<proteinExistence type="predicted"/>
<evidence type="ECO:0000313" key="3">
    <source>
        <dbReference type="Proteomes" id="UP001597241"/>
    </source>
</evidence>
<accession>A0ABW3WPA2</accession>
<keyword evidence="1" id="KW-0812">Transmembrane</keyword>
<dbReference type="EMBL" id="JBHTMV010000004">
    <property type="protein sequence ID" value="MFD1294069.1"/>
    <property type="molecule type" value="Genomic_DNA"/>
</dbReference>
<reference evidence="3" key="1">
    <citation type="journal article" date="2019" name="Int. J. Syst. Evol. Microbiol.">
        <title>The Global Catalogue of Microorganisms (GCM) 10K type strain sequencing project: providing services to taxonomists for standard genome sequencing and annotation.</title>
        <authorList>
            <consortium name="The Broad Institute Genomics Platform"/>
            <consortium name="The Broad Institute Genome Sequencing Center for Infectious Disease"/>
            <person name="Wu L."/>
            <person name="Ma J."/>
        </authorList>
    </citation>
    <scope>NUCLEOTIDE SEQUENCE [LARGE SCALE GENOMIC DNA]</scope>
    <source>
        <strain evidence="3">CCUG 62221</strain>
    </source>
</reference>
<dbReference type="Proteomes" id="UP001597241">
    <property type="component" value="Unassembled WGS sequence"/>
</dbReference>
<gene>
    <name evidence="2" type="ORF">ACFQ5N_09505</name>
</gene>
<organism evidence="2 3">
    <name type="scientific">Lutibacter holmesii</name>
    <dbReference type="NCBI Taxonomy" id="1137985"/>
    <lineage>
        <taxon>Bacteria</taxon>
        <taxon>Pseudomonadati</taxon>
        <taxon>Bacteroidota</taxon>
        <taxon>Flavobacteriia</taxon>
        <taxon>Flavobacteriales</taxon>
        <taxon>Flavobacteriaceae</taxon>
        <taxon>Lutibacter</taxon>
    </lineage>
</organism>
<comment type="caution">
    <text evidence="2">The sequence shown here is derived from an EMBL/GenBank/DDBJ whole genome shotgun (WGS) entry which is preliminary data.</text>
</comment>
<dbReference type="RefSeq" id="WP_386809262.1">
    <property type="nucleotide sequence ID" value="NZ_JBHTMV010000004.1"/>
</dbReference>
<feature type="transmembrane region" description="Helical" evidence="1">
    <location>
        <begin position="52"/>
        <end position="69"/>
    </location>
</feature>